<gene>
    <name evidence="1" type="ORF">QQZ08_008519</name>
</gene>
<evidence type="ECO:0000313" key="2">
    <source>
        <dbReference type="Proteomes" id="UP001498421"/>
    </source>
</evidence>
<keyword evidence="2" id="KW-1185">Reference proteome</keyword>
<dbReference type="EMBL" id="JAZAVK010000089">
    <property type="protein sequence ID" value="KAK7424636.1"/>
    <property type="molecule type" value="Genomic_DNA"/>
</dbReference>
<proteinExistence type="predicted"/>
<organism evidence="1 2">
    <name type="scientific">Neonectria magnoliae</name>
    <dbReference type="NCBI Taxonomy" id="2732573"/>
    <lineage>
        <taxon>Eukaryota</taxon>
        <taxon>Fungi</taxon>
        <taxon>Dikarya</taxon>
        <taxon>Ascomycota</taxon>
        <taxon>Pezizomycotina</taxon>
        <taxon>Sordariomycetes</taxon>
        <taxon>Hypocreomycetidae</taxon>
        <taxon>Hypocreales</taxon>
        <taxon>Nectriaceae</taxon>
        <taxon>Neonectria</taxon>
    </lineage>
</organism>
<evidence type="ECO:0000313" key="1">
    <source>
        <dbReference type="EMBL" id="KAK7424636.1"/>
    </source>
</evidence>
<accession>A0ABR1HVJ1</accession>
<name>A0ABR1HVJ1_9HYPO</name>
<protein>
    <submittedName>
        <fullName evidence="1">Uncharacterized protein</fullName>
    </submittedName>
</protein>
<reference evidence="1 2" key="1">
    <citation type="journal article" date="2025" name="Microbiol. Resour. Announc.">
        <title>Draft genome sequences for Neonectria magnoliae and Neonectria punicea, canker pathogens of Liriodendron tulipifera and Acer saccharum in West Virginia.</title>
        <authorList>
            <person name="Petronek H.M."/>
            <person name="Kasson M.T."/>
            <person name="Metheny A.M."/>
            <person name="Stauder C.M."/>
            <person name="Lovett B."/>
            <person name="Lynch S.C."/>
            <person name="Garnas J.R."/>
            <person name="Kasson L.R."/>
            <person name="Stajich J.E."/>
        </authorList>
    </citation>
    <scope>NUCLEOTIDE SEQUENCE [LARGE SCALE GENOMIC DNA]</scope>
    <source>
        <strain evidence="1 2">NRRL 64651</strain>
    </source>
</reference>
<sequence length="183" mass="20694">MTPLEPCSLEYERLAGVPDQDTFHAAVSPQEPLDFAMLESSRSARMDLLVEGVLSQVLNEEPTFAVRCAVEHLLILLKERWRLSFNEPQNRTETGDLIMITYRKKPLFSVAGVHGMEVDGRVLVRSADEGILVLGFESYSARWVARKMIALDYEEIRFEPTRGRGGPLQLKLEAQAAWLNVPH</sequence>
<dbReference type="Proteomes" id="UP001498421">
    <property type="component" value="Unassembled WGS sequence"/>
</dbReference>
<comment type="caution">
    <text evidence="1">The sequence shown here is derived from an EMBL/GenBank/DDBJ whole genome shotgun (WGS) entry which is preliminary data.</text>
</comment>